<keyword evidence="1" id="KW-0175">Coiled coil</keyword>
<reference evidence="2" key="1">
    <citation type="submission" date="2021-01" db="EMBL/GenBank/DDBJ databases">
        <authorList>
            <consortium name="Genoscope - CEA"/>
            <person name="William W."/>
        </authorList>
    </citation>
    <scope>NUCLEOTIDE SEQUENCE</scope>
</reference>
<proteinExistence type="predicted"/>
<evidence type="ECO:0000313" key="3">
    <source>
        <dbReference type="Proteomes" id="UP000688137"/>
    </source>
</evidence>
<organism evidence="2 3">
    <name type="scientific">Paramecium primaurelia</name>
    <dbReference type="NCBI Taxonomy" id="5886"/>
    <lineage>
        <taxon>Eukaryota</taxon>
        <taxon>Sar</taxon>
        <taxon>Alveolata</taxon>
        <taxon>Ciliophora</taxon>
        <taxon>Intramacronucleata</taxon>
        <taxon>Oligohymenophorea</taxon>
        <taxon>Peniculida</taxon>
        <taxon>Parameciidae</taxon>
        <taxon>Paramecium</taxon>
    </lineage>
</organism>
<protein>
    <submittedName>
        <fullName evidence="2">Uncharacterized protein</fullName>
    </submittedName>
</protein>
<name>A0A8S1NM57_PARPR</name>
<accession>A0A8S1NM57</accession>
<dbReference type="EMBL" id="CAJJDM010000095">
    <property type="protein sequence ID" value="CAD8093170.1"/>
    <property type="molecule type" value="Genomic_DNA"/>
</dbReference>
<evidence type="ECO:0000313" key="2">
    <source>
        <dbReference type="EMBL" id="CAD8093170.1"/>
    </source>
</evidence>
<dbReference type="AlphaFoldDB" id="A0A8S1NM57"/>
<sequence>MLFQNFRNNQNQKFTIFKKYLCSHKLIINKINMELKEKKENIQKALESEIQFAKENLVPQAMIVHYPYTINPYLTGVAKTHVYLTKKSYVQLCNRSQLQILQLGLQI</sequence>
<keyword evidence="3" id="KW-1185">Reference proteome</keyword>
<dbReference type="Proteomes" id="UP000688137">
    <property type="component" value="Unassembled WGS sequence"/>
</dbReference>
<evidence type="ECO:0000256" key="1">
    <source>
        <dbReference type="SAM" id="Coils"/>
    </source>
</evidence>
<feature type="coiled-coil region" evidence="1">
    <location>
        <begin position="28"/>
        <end position="56"/>
    </location>
</feature>
<gene>
    <name evidence="2" type="ORF">PPRIM_AZ9-3.1.T0920157</name>
</gene>
<comment type="caution">
    <text evidence="2">The sequence shown here is derived from an EMBL/GenBank/DDBJ whole genome shotgun (WGS) entry which is preliminary data.</text>
</comment>